<dbReference type="InterPro" id="IPR001353">
    <property type="entry name" value="Proteasome_sua/b"/>
</dbReference>
<dbReference type="Gene3D" id="1.20.1560.10">
    <property type="entry name" value="ABC transporter type 1, transmembrane domain"/>
    <property type="match status" value="1"/>
</dbReference>
<keyword evidence="17 24" id="KW-0472">Membrane</keyword>
<dbReference type="GO" id="GO:0005634">
    <property type="term" value="C:nucleus"/>
    <property type="evidence" value="ECO:0007669"/>
    <property type="project" value="UniProtKB-SubCell"/>
</dbReference>
<keyword evidence="16 24" id="KW-1133">Transmembrane helix</keyword>
<dbReference type="Pfam" id="PF00005">
    <property type="entry name" value="ABC_tran"/>
    <property type="match status" value="1"/>
</dbReference>
<evidence type="ECO:0000256" key="16">
    <source>
        <dbReference type="ARBA" id="ARBA00022989"/>
    </source>
</evidence>
<keyword evidence="19" id="KW-0539">Nucleus</keyword>
<dbReference type="PROSITE" id="PS50893">
    <property type="entry name" value="ABC_TRANSPORTER_2"/>
    <property type="match status" value="1"/>
</dbReference>
<evidence type="ECO:0000256" key="5">
    <source>
        <dbReference type="ARBA" id="ARBA00016154"/>
    </source>
</evidence>
<reference evidence="27" key="1">
    <citation type="submission" date="2021-05" db="EMBL/GenBank/DDBJ databases">
        <authorList>
            <person name="Tigano A."/>
        </authorList>
    </citation>
    <scope>NUCLEOTIDE SEQUENCE</scope>
</reference>
<feature type="transmembrane region" description="Helical" evidence="24">
    <location>
        <begin position="266"/>
        <end position="285"/>
    </location>
</feature>
<dbReference type="InterPro" id="IPR011527">
    <property type="entry name" value="ABC1_TM_dom"/>
</dbReference>
<evidence type="ECO:0000256" key="24">
    <source>
        <dbReference type="SAM" id="Phobius"/>
    </source>
</evidence>
<dbReference type="SUPFAM" id="SSF52540">
    <property type="entry name" value="P-loop containing nucleoside triphosphate hydrolases"/>
    <property type="match status" value="1"/>
</dbReference>
<dbReference type="GO" id="GO:0016887">
    <property type="term" value="F:ATP hydrolysis activity"/>
    <property type="evidence" value="ECO:0007669"/>
    <property type="project" value="InterPro"/>
</dbReference>
<feature type="domain" description="ABC transporter" evidence="25">
    <location>
        <begin position="697"/>
        <end position="932"/>
    </location>
</feature>
<keyword evidence="14" id="KW-0391">Immunity</keyword>
<evidence type="ECO:0000256" key="1">
    <source>
        <dbReference type="ARBA" id="ARBA00001198"/>
    </source>
</evidence>
<evidence type="ECO:0000256" key="2">
    <source>
        <dbReference type="ARBA" id="ARBA00004123"/>
    </source>
</evidence>
<evidence type="ECO:0000256" key="19">
    <source>
        <dbReference type="ARBA" id="ARBA00023242"/>
    </source>
</evidence>
<dbReference type="SUPFAM" id="SSF56235">
    <property type="entry name" value="N-terminal nucleophile aminohydrolases (Ntn hydrolases)"/>
    <property type="match status" value="1"/>
</dbReference>
<comment type="subcellular location">
    <subcellularLocation>
        <location evidence="3">Mitochondrion inner membrane</location>
        <topology evidence="3">Multi-pass membrane protein</topology>
    </subcellularLocation>
    <subcellularLocation>
        <location evidence="2">Nucleus</location>
    </subcellularLocation>
</comment>
<dbReference type="GO" id="GO:0015421">
    <property type="term" value="F:ABC-type oligopeptide transporter activity"/>
    <property type="evidence" value="ECO:0007669"/>
    <property type="project" value="TreeGrafter"/>
</dbReference>
<dbReference type="GO" id="GO:0005524">
    <property type="term" value="F:ATP binding"/>
    <property type="evidence" value="ECO:0007669"/>
    <property type="project" value="UniProtKB-KW"/>
</dbReference>
<dbReference type="InterPro" id="IPR027417">
    <property type="entry name" value="P-loop_NTPase"/>
</dbReference>
<dbReference type="EC" id="3.4.25.1" evidence="4"/>
<feature type="transmembrane region" description="Helical" evidence="24">
    <location>
        <begin position="234"/>
        <end position="260"/>
    </location>
</feature>
<dbReference type="PRINTS" id="PR00141">
    <property type="entry name" value="PROTEASOME"/>
</dbReference>
<evidence type="ECO:0000259" key="25">
    <source>
        <dbReference type="PROSITE" id="PS50893"/>
    </source>
</evidence>
<dbReference type="GO" id="GO:0005743">
    <property type="term" value="C:mitochondrial inner membrane"/>
    <property type="evidence" value="ECO:0007669"/>
    <property type="project" value="UniProtKB-SubCell"/>
</dbReference>
<dbReference type="Pfam" id="PF00227">
    <property type="entry name" value="Proteasome"/>
    <property type="match status" value="1"/>
</dbReference>
<organism evidence="27 28">
    <name type="scientific">Menidia menidia</name>
    <name type="common">Atlantic silverside</name>
    <dbReference type="NCBI Taxonomy" id="238744"/>
    <lineage>
        <taxon>Eukaryota</taxon>
        <taxon>Metazoa</taxon>
        <taxon>Chordata</taxon>
        <taxon>Craniata</taxon>
        <taxon>Vertebrata</taxon>
        <taxon>Euteleostomi</taxon>
        <taxon>Actinopterygii</taxon>
        <taxon>Neopterygii</taxon>
        <taxon>Teleostei</taxon>
        <taxon>Neoteleostei</taxon>
        <taxon>Acanthomorphata</taxon>
        <taxon>Ovalentaria</taxon>
        <taxon>Atherinomorphae</taxon>
        <taxon>Atheriniformes</taxon>
        <taxon>Atherinopsidae</taxon>
        <taxon>Menidiinae</taxon>
        <taxon>Menidia</taxon>
    </lineage>
</organism>
<keyword evidence="18" id="KW-0865">Zymogen</keyword>
<dbReference type="PROSITE" id="PS50929">
    <property type="entry name" value="ABC_TM1F"/>
    <property type="match status" value="1"/>
</dbReference>
<dbReference type="CDD" id="cd03762">
    <property type="entry name" value="proteasome_beta_type_6"/>
    <property type="match status" value="1"/>
</dbReference>
<evidence type="ECO:0000256" key="21">
    <source>
        <dbReference type="ARBA" id="ARBA00033092"/>
    </source>
</evidence>
<proteinExistence type="predicted"/>
<keyword evidence="10" id="KW-0888">Threonine protease</keyword>
<dbReference type="GO" id="GO:0051603">
    <property type="term" value="P:proteolysis involved in protein catabolic process"/>
    <property type="evidence" value="ECO:0007669"/>
    <property type="project" value="InterPro"/>
</dbReference>
<dbReference type="PROSITE" id="PS00854">
    <property type="entry name" value="PROTEASOME_BETA_1"/>
    <property type="match status" value="1"/>
</dbReference>
<dbReference type="SUPFAM" id="SSF90123">
    <property type="entry name" value="ABC transporter transmembrane region"/>
    <property type="match status" value="1"/>
</dbReference>
<sequence>MLGEMEPQWLSEEVKTGTTILAIEFDGGVVLGSDSRVSAGETVVNRVMNKLSPLHDRIYCALSGSAADAQTIAEMVNYQLDVHSIEIDEDPQVRSAATLVRNISYKYKEELSAHLIVAGWDRRSGGQVFATLNGLLTRQPFAVGGSGSFYVYGFVDAEYRKGMKKEECQQFVLNTLALAMNRDGSSGGVAYMVTIDEHSTEEKVILGNDLPTFFDQSYEDVYCRKMAGTTIRKALALVLTVFVDFSLFHASGLVVIHSVFGHLARLWVSAALRWSAVTVVALLILGDLRPRLIRFLTAYSLLPAVFESGSAAFYREESQCGRATDVRCWLACGAASLAAALFWEITIPDPDEEAAEKEQKQKSRVLFMRVLRLYRPDYPLLLGGFVFLSLAVLFEMFIPFYTGRVIDILGRNYNHSEFLTALLFMGLYSVGGSVSAGCRGGLLMCAISSYTCRIQVKLFGALTKQEIGFFESTKTGEITSRLSKDTTLMGRTVCLNVNILLRTFIKTIGMITLMMSLSWKLTFLVLMETPITGLIQNIYDTHYQRLYQAMQDSMARSMEAANEVVFGIRVVRGFNSEKQEGKRYDKFLTETHNLKIRRDTVTAVYLLAQRLTGLGMQVLILYYGRLFIQRGQMTAGNLVSFILYQSDLGDNIRTLTNIFGDMLNSVMAAGKVFEYLDRKPRVSADGKLKPDQLSGHVRYHQLSFAYPANPSKTVLKDISLELKPGQMTALVGPSGEGKSTCVSLLERFYEPQSGEILLDGEPLKSYDHRFFHQKVAVVSQEPVLFSGSIRDNIAYGLADCSMEKIKEAARKANAHDFIEQMEKGYNADVGEGGSQLSKSERQRIGIARALVREPKVLILDEITSSLDTESENKVLQALASCPNQTLLVIAHRLKTIEKADQIIVISGGNVEEQGNHQELMELKGSYYKLREKLFTEGSSPQ</sequence>
<dbReference type="InterPro" id="IPR036640">
    <property type="entry name" value="ABC1_TM_sf"/>
</dbReference>
<dbReference type="InterPro" id="IPR003593">
    <property type="entry name" value="AAA+_ATPase"/>
</dbReference>
<comment type="function">
    <text evidence="20">The proteasome is a multicatalytic proteinase complex which is characterized by its ability to cleave peptides with Arg, Phe, Tyr, Leu, and Glu adjacent to the leaving group at neutral or slightly basic pH. The proteasome has an ATP-dependent proteolytic activity. This subunit is involved in antigen processing to generate class I binding peptides.</text>
</comment>
<evidence type="ECO:0000256" key="23">
    <source>
        <dbReference type="PIRSR" id="PIRSR600243-1"/>
    </source>
</evidence>
<evidence type="ECO:0000256" key="13">
    <source>
        <dbReference type="ARBA" id="ARBA00022840"/>
    </source>
</evidence>
<feature type="active site" description="Nucleophile" evidence="23">
    <location>
        <position position="18"/>
    </location>
</feature>
<dbReference type="InterPro" id="IPR003439">
    <property type="entry name" value="ABC_transporter-like_ATP-bd"/>
</dbReference>
<keyword evidence="9 24" id="KW-0812">Transmembrane</keyword>
<evidence type="ECO:0000313" key="27">
    <source>
        <dbReference type="EMBL" id="CAG5889021.1"/>
    </source>
</evidence>
<keyword evidence="15" id="KW-0647">Proteasome</keyword>
<dbReference type="InterPro" id="IPR023333">
    <property type="entry name" value="Proteasome_suB-type"/>
</dbReference>
<evidence type="ECO:0000256" key="12">
    <source>
        <dbReference type="ARBA" id="ARBA00022801"/>
    </source>
</evidence>
<evidence type="ECO:0000256" key="14">
    <source>
        <dbReference type="ARBA" id="ARBA00022859"/>
    </source>
</evidence>
<comment type="subunit">
    <text evidence="22">The 26S proteasome consists of a 20S proteasome core and two 19S regulatory subunits. The 20S proteasome core is composed of 28 subunits that are arranged in four stacked rings, resulting in a barrel-shaped structure. The two end rings are each formed by seven alpha subunits, and the two central rings are each formed by seven beta subunits. The catalytic chamber with the active sites is on the inside of the barrel. Component of the immunoproteasome, where it displaces the equivalent housekeeping subunit PSMB6.</text>
</comment>
<dbReference type="AlphaFoldDB" id="A0A8S4AL36"/>
<dbReference type="GO" id="GO:0005839">
    <property type="term" value="C:proteasome core complex"/>
    <property type="evidence" value="ECO:0007669"/>
    <property type="project" value="InterPro"/>
</dbReference>
<dbReference type="Pfam" id="PF00664">
    <property type="entry name" value="ABC_membrane"/>
    <property type="match status" value="1"/>
</dbReference>
<evidence type="ECO:0000256" key="8">
    <source>
        <dbReference type="ARBA" id="ARBA00022670"/>
    </source>
</evidence>
<dbReference type="PROSITE" id="PS51476">
    <property type="entry name" value="PROTEASOME_BETA_2"/>
    <property type="match status" value="1"/>
</dbReference>
<dbReference type="InterPro" id="IPR039421">
    <property type="entry name" value="Type_1_exporter"/>
</dbReference>
<evidence type="ECO:0000256" key="6">
    <source>
        <dbReference type="ARBA" id="ARBA00022448"/>
    </source>
</evidence>
<feature type="domain" description="ABC transmembrane type-1" evidence="26">
    <location>
        <begin position="382"/>
        <end position="664"/>
    </location>
</feature>
<feature type="transmembrane region" description="Helical" evidence="24">
    <location>
        <begin position="378"/>
        <end position="398"/>
    </location>
</feature>
<evidence type="ECO:0000259" key="26">
    <source>
        <dbReference type="PROSITE" id="PS50929"/>
    </source>
</evidence>
<dbReference type="FunFam" id="1.20.1560.10:FF:000058">
    <property type="entry name" value="ABC transporter B family member 25"/>
    <property type="match status" value="1"/>
</dbReference>
<dbReference type="InterPro" id="IPR029055">
    <property type="entry name" value="Ntn_hydrolases_N"/>
</dbReference>
<dbReference type="FunFam" id="3.60.20.10:FF:000010">
    <property type="entry name" value="Proteasome subunit beta type-1"/>
    <property type="match status" value="1"/>
</dbReference>
<dbReference type="PANTHER" id="PTHR43394:SF14">
    <property type="entry name" value="TRANSPORTER 2, ATP BINDING CASSETTE SUBFAMILY B"/>
    <property type="match status" value="1"/>
</dbReference>
<dbReference type="GO" id="GO:0002376">
    <property type="term" value="P:immune system process"/>
    <property type="evidence" value="ECO:0007669"/>
    <property type="project" value="UniProtKB-KW"/>
</dbReference>
<dbReference type="FunFam" id="3.40.50.300:FF:000403">
    <property type="entry name" value="ATP-binding cassette sub-family B member 8, mitochondrial"/>
    <property type="match status" value="1"/>
</dbReference>
<dbReference type="Proteomes" id="UP000677803">
    <property type="component" value="Unassembled WGS sequence"/>
</dbReference>
<keyword evidence="13" id="KW-0067">ATP-binding</keyword>
<name>A0A8S4AL36_9TELE</name>
<dbReference type="InterPro" id="IPR000243">
    <property type="entry name" value="Pept_T1A_subB"/>
</dbReference>
<evidence type="ECO:0000256" key="3">
    <source>
        <dbReference type="ARBA" id="ARBA00004448"/>
    </source>
</evidence>
<evidence type="ECO:0000256" key="11">
    <source>
        <dbReference type="ARBA" id="ARBA00022741"/>
    </source>
</evidence>
<feature type="transmembrane region" description="Helical" evidence="24">
    <location>
        <begin position="418"/>
        <end position="438"/>
    </location>
</feature>
<keyword evidence="6" id="KW-0813">Transport</keyword>
<comment type="catalytic activity">
    <reaction evidence="1">
        <text>Cleavage of peptide bonds with very broad specificity.</text>
        <dbReference type="EC" id="3.4.25.1"/>
    </reaction>
</comment>
<dbReference type="SMART" id="SM00382">
    <property type="entry name" value="AAA"/>
    <property type="match status" value="1"/>
</dbReference>
<evidence type="ECO:0000256" key="4">
    <source>
        <dbReference type="ARBA" id="ARBA00012039"/>
    </source>
</evidence>
<dbReference type="PANTHER" id="PTHR43394">
    <property type="entry name" value="ATP-DEPENDENT PERMEASE MDL1, MITOCHONDRIAL"/>
    <property type="match status" value="1"/>
</dbReference>
<comment type="caution">
    <text evidence="27">The sequence shown here is derived from an EMBL/GenBank/DDBJ whole genome shotgun (WGS) entry which is preliminary data.</text>
</comment>
<evidence type="ECO:0000313" key="28">
    <source>
        <dbReference type="Proteomes" id="UP000677803"/>
    </source>
</evidence>
<evidence type="ECO:0000256" key="9">
    <source>
        <dbReference type="ARBA" id="ARBA00022692"/>
    </source>
</evidence>
<dbReference type="InterPro" id="IPR016050">
    <property type="entry name" value="Proteasome_bsu_CS"/>
</dbReference>
<keyword evidence="12" id="KW-0378">Hydrolase</keyword>
<dbReference type="OrthoDB" id="6500128at2759"/>
<keyword evidence="8" id="KW-0645">Protease</keyword>
<evidence type="ECO:0000256" key="22">
    <source>
        <dbReference type="ARBA" id="ARBA00063544"/>
    </source>
</evidence>
<dbReference type="Gene3D" id="3.40.50.300">
    <property type="entry name" value="P-loop containing nucleotide triphosphate hydrolases"/>
    <property type="match status" value="1"/>
</dbReference>
<feature type="transmembrane region" description="Helical" evidence="24">
    <location>
        <begin position="499"/>
        <end position="519"/>
    </location>
</feature>
<gene>
    <name evidence="27" type="ORF">MMEN_LOCUS6162</name>
</gene>
<evidence type="ECO:0000256" key="17">
    <source>
        <dbReference type="ARBA" id="ARBA00023136"/>
    </source>
</evidence>
<dbReference type="GO" id="GO:0004298">
    <property type="term" value="F:threonine-type endopeptidase activity"/>
    <property type="evidence" value="ECO:0007669"/>
    <property type="project" value="UniProtKB-KW"/>
</dbReference>
<dbReference type="EMBL" id="CAJRST010005557">
    <property type="protein sequence ID" value="CAG5889021.1"/>
    <property type="molecule type" value="Genomic_DNA"/>
</dbReference>
<keyword evidence="28" id="KW-1185">Reference proteome</keyword>
<evidence type="ECO:0000256" key="10">
    <source>
        <dbReference type="ARBA" id="ARBA00022698"/>
    </source>
</evidence>
<protein>
    <recommendedName>
        <fullName evidence="5">Proteasome subunit beta type-9</fullName>
        <ecNumber evidence="4">3.4.25.1</ecNumber>
    </recommendedName>
    <alternativeName>
        <fullName evidence="21">Low molecular mass protein 2</fullName>
    </alternativeName>
</protein>
<evidence type="ECO:0000256" key="7">
    <source>
        <dbReference type="ARBA" id="ARBA00022490"/>
    </source>
</evidence>
<dbReference type="CDD" id="cd18590">
    <property type="entry name" value="ABC_6TM_TAP2"/>
    <property type="match status" value="1"/>
</dbReference>
<keyword evidence="11" id="KW-0547">Nucleotide-binding</keyword>
<evidence type="ECO:0000256" key="15">
    <source>
        <dbReference type="ARBA" id="ARBA00022942"/>
    </source>
</evidence>
<evidence type="ECO:0000256" key="20">
    <source>
        <dbReference type="ARBA" id="ARBA00025456"/>
    </source>
</evidence>
<accession>A0A8S4AL36</accession>
<keyword evidence="7" id="KW-0963">Cytoplasm</keyword>
<dbReference type="Gene3D" id="3.60.20.10">
    <property type="entry name" value="Glutamine Phosphoribosylpyrophosphate, subunit 1, domain 1"/>
    <property type="match status" value="1"/>
</dbReference>
<evidence type="ECO:0000256" key="18">
    <source>
        <dbReference type="ARBA" id="ARBA00023145"/>
    </source>
</evidence>